<comment type="catalytic activity">
    <reaction evidence="1 8">
        <text>Thiol-dependent hydrolysis of ester, thioester, amide, peptide and isopeptide bonds formed by the C-terminal Gly of ubiquitin (a 76-residue protein attached to proteins as an intracellular targeting signal).</text>
        <dbReference type="EC" id="3.4.19.12"/>
    </reaction>
</comment>
<dbReference type="STRING" id="62324.A0A182RKY3"/>
<evidence type="ECO:0000256" key="8">
    <source>
        <dbReference type="RuleBase" id="RU367088"/>
    </source>
</evidence>
<keyword evidence="4 8" id="KW-0645">Protease</keyword>
<dbReference type="VEuPathDB" id="VectorBase:AFUN2_004056"/>
<dbReference type="VEuPathDB" id="VectorBase:AFUN006901"/>
<comment type="similarity">
    <text evidence="3 8">Belongs to the MINDY deubiquitinase family. FAM188 subfamily.</text>
</comment>
<dbReference type="GO" id="GO:0004843">
    <property type="term" value="F:cysteine-type deubiquitinase activity"/>
    <property type="evidence" value="ECO:0007669"/>
    <property type="project" value="UniProtKB-UniRule"/>
</dbReference>
<evidence type="ECO:0000259" key="10">
    <source>
        <dbReference type="SMART" id="SM01174"/>
    </source>
</evidence>
<dbReference type="InterPro" id="IPR039785">
    <property type="entry name" value="MINY3/4"/>
</dbReference>
<dbReference type="GO" id="GO:1990380">
    <property type="term" value="F:K48-linked deubiquitinase activity"/>
    <property type="evidence" value="ECO:0007669"/>
    <property type="project" value="UniProtKB-UniRule"/>
</dbReference>
<dbReference type="OrthoDB" id="9981542at2759"/>
<comment type="function">
    <text evidence="2 8">Hydrolase that can remove 'Lys-48'-linked conjugated ubiquitin from proteins.</text>
</comment>
<evidence type="ECO:0000256" key="3">
    <source>
        <dbReference type="ARBA" id="ARBA00011074"/>
    </source>
</evidence>
<dbReference type="InterPro" id="IPR011992">
    <property type="entry name" value="EF-hand-dom_pair"/>
</dbReference>
<evidence type="ECO:0000256" key="4">
    <source>
        <dbReference type="ARBA" id="ARBA00022670"/>
    </source>
</evidence>
<dbReference type="GO" id="GO:0006508">
    <property type="term" value="P:proteolysis"/>
    <property type="evidence" value="ECO:0007669"/>
    <property type="project" value="UniProtKB-KW"/>
</dbReference>
<evidence type="ECO:0000256" key="9">
    <source>
        <dbReference type="SAM" id="MobiDB-lite"/>
    </source>
</evidence>
<evidence type="ECO:0000256" key="1">
    <source>
        <dbReference type="ARBA" id="ARBA00000707"/>
    </source>
</evidence>
<feature type="region of interest" description="Disordered" evidence="9">
    <location>
        <begin position="155"/>
        <end position="189"/>
    </location>
</feature>
<dbReference type="GeneID" id="125774193"/>
<dbReference type="Gene3D" id="1.10.238.10">
    <property type="entry name" value="EF-hand"/>
    <property type="match status" value="1"/>
</dbReference>
<feature type="domain" description="Deubiquitinating enzyme MINDY-3/4 conserved" evidence="10">
    <location>
        <begin position="55"/>
        <end position="419"/>
    </location>
</feature>
<evidence type="ECO:0000256" key="5">
    <source>
        <dbReference type="ARBA" id="ARBA00022786"/>
    </source>
</evidence>
<evidence type="ECO:0000256" key="6">
    <source>
        <dbReference type="ARBA" id="ARBA00022801"/>
    </source>
</evidence>
<keyword evidence="7 8" id="KW-0788">Thiol protease</keyword>
<dbReference type="SMART" id="SM01174">
    <property type="entry name" value="DUF4205"/>
    <property type="match status" value="1"/>
</dbReference>
<sequence length="511" mass="57002">MGENLAPACIATTVATTGIEQAEAGSSGAPAVSTGYDEGGGAATNARQTVSEEFFSLLWGEKIKHDVFRRWLQGFSFSDFEPSALVQRDGGPCCVIAPVQAYLLKILLMESPEHGFNELTADKCKTLLIQAVCQILMKCKTDVYRIVTLEDDGENESISTTATVDPTGDEAGCSGYGQQQHESKETDRPGVDMHDAALIHPSVIERAQSRWTSETFHERIRFREHKNIDDVQKFYVQNFHVLTDECGVLLLLYTVLQTKGLEHILSEMSDPNESLIHDTYGCGSQALINLMLTGRAVPHVWDNEQDVGGMKLKGINQQSDIGFITVMEQLQYCTVGFFYKNPKNPVWVMGSDTHLTVLFSHEKRLVSPETPGEIARRVFRQFDPDGSNFIPSPVLQDVLCALELVSEPEYVELMRSRLDPENLGIILLNAFMNEFFPDDKKSTPDTFDLLHYNGIPNSNYSNVVQYSRGQAVLLESDVRMCNPSDPMLTCLQTKWPNIEVNWSGNRTPSLN</sequence>
<proteinExistence type="inferred from homology"/>
<evidence type="ECO:0000256" key="2">
    <source>
        <dbReference type="ARBA" id="ARBA00002107"/>
    </source>
</evidence>
<dbReference type="EnsemblMetazoa" id="AFUN006901-RA">
    <property type="protein sequence ID" value="AFUN006901-PA"/>
    <property type="gene ID" value="AFUN006901"/>
</dbReference>
<dbReference type="GO" id="GO:0071108">
    <property type="term" value="P:protein K48-linked deubiquitination"/>
    <property type="evidence" value="ECO:0007669"/>
    <property type="project" value="InterPro"/>
</dbReference>
<keyword evidence="6 8" id="KW-0378">Hydrolase</keyword>
<dbReference type="InterPro" id="IPR025257">
    <property type="entry name" value="MINDY-3/4_CD"/>
</dbReference>
<dbReference type="EC" id="3.4.19.12" evidence="8"/>
<reference evidence="11" key="1">
    <citation type="submission" date="2020-05" db="UniProtKB">
        <authorList>
            <consortium name="EnsemblMetazoa"/>
        </authorList>
    </citation>
    <scope>IDENTIFICATION</scope>
    <source>
        <strain evidence="11">FUMOZ</strain>
    </source>
</reference>
<dbReference type="PANTHER" id="PTHR12473:SF17">
    <property type="entry name" value="UBIQUITIN CARBOXYL-TERMINAL HYDROLASE MINDY-3"/>
    <property type="match status" value="1"/>
</dbReference>
<evidence type="ECO:0000256" key="7">
    <source>
        <dbReference type="ARBA" id="ARBA00022807"/>
    </source>
</evidence>
<dbReference type="RefSeq" id="XP_049300476.1">
    <property type="nucleotide sequence ID" value="XM_049444519.1"/>
</dbReference>
<organism evidence="11">
    <name type="scientific">Anopheles funestus</name>
    <name type="common">African malaria mosquito</name>
    <dbReference type="NCBI Taxonomy" id="62324"/>
    <lineage>
        <taxon>Eukaryota</taxon>
        <taxon>Metazoa</taxon>
        <taxon>Ecdysozoa</taxon>
        <taxon>Arthropoda</taxon>
        <taxon>Hexapoda</taxon>
        <taxon>Insecta</taxon>
        <taxon>Pterygota</taxon>
        <taxon>Neoptera</taxon>
        <taxon>Endopterygota</taxon>
        <taxon>Diptera</taxon>
        <taxon>Nematocera</taxon>
        <taxon>Culicoidea</taxon>
        <taxon>Culicidae</taxon>
        <taxon>Anophelinae</taxon>
        <taxon>Anopheles</taxon>
    </lineage>
</organism>
<name>A0A182RKY3_ANOFN</name>
<keyword evidence="5 8" id="KW-0833">Ubl conjugation pathway</keyword>
<dbReference type="Pfam" id="PF13898">
    <property type="entry name" value="MINDY-3_4_CD"/>
    <property type="match status" value="2"/>
</dbReference>
<accession>A0A182RKY3</accession>
<dbReference type="PANTHER" id="PTHR12473">
    <property type="entry name" value="UBIQUITIN CARBOXYL-TERMINAL HYDROLASE MINDY-4-RELATED"/>
    <property type="match status" value="1"/>
</dbReference>
<dbReference type="KEGG" id="afun:125774193"/>
<protein>
    <recommendedName>
        <fullName evidence="8">Ubiquitin carboxyl-terminal hydrolase MINDY</fullName>
        <ecNumber evidence="8">3.4.19.12</ecNumber>
    </recommendedName>
</protein>
<evidence type="ECO:0000313" key="11">
    <source>
        <dbReference type="EnsemblMetazoa" id="AFUN006901-PA"/>
    </source>
</evidence>
<dbReference type="SUPFAM" id="SSF47473">
    <property type="entry name" value="EF-hand"/>
    <property type="match status" value="1"/>
</dbReference>
<dbReference type="AlphaFoldDB" id="A0A182RKY3"/>